<dbReference type="AlphaFoldDB" id="A0A8H7F6K6"/>
<dbReference type="PROSITE" id="PS50303">
    <property type="entry name" value="PUM_HD"/>
    <property type="match status" value="1"/>
</dbReference>
<feature type="compositionally biased region" description="Polar residues" evidence="3">
    <location>
        <begin position="253"/>
        <end position="265"/>
    </location>
</feature>
<evidence type="ECO:0000256" key="2">
    <source>
        <dbReference type="PROSITE-ProRule" id="PRU00317"/>
    </source>
</evidence>
<dbReference type="PANTHER" id="PTHR12537:SF12">
    <property type="entry name" value="MATERNAL PROTEIN PUMILIO"/>
    <property type="match status" value="1"/>
</dbReference>
<dbReference type="Pfam" id="PF00806">
    <property type="entry name" value="PUF"/>
    <property type="match status" value="8"/>
</dbReference>
<feature type="domain" description="PUM-HD" evidence="4">
    <location>
        <begin position="407"/>
        <end position="749"/>
    </location>
</feature>
<comment type="caution">
    <text evidence="5">The sequence shown here is derived from an EMBL/GenBank/DDBJ whole genome shotgun (WGS) entry which is preliminary data.</text>
</comment>
<feature type="repeat" description="Pumilio" evidence="2">
    <location>
        <begin position="427"/>
        <end position="462"/>
    </location>
</feature>
<feature type="repeat" description="Pumilio" evidence="2">
    <location>
        <begin position="679"/>
        <end position="720"/>
    </location>
</feature>
<accession>A0A8H7F6K6</accession>
<reference evidence="5 6" key="1">
    <citation type="journal article" name="Sci. Rep.">
        <title>Telomere-to-telomere assembled and centromere annotated genomes of the two main subspecies of the button mushroom Agaricus bisporus reveal especially polymorphic chromosome ends.</title>
        <authorList>
            <person name="Sonnenberg A.S.M."/>
            <person name="Sedaghat-Telgerd N."/>
            <person name="Lavrijssen B."/>
            <person name="Ohm R.A."/>
            <person name="Hendrickx P.M."/>
            <person name="Scholtmeijer K."/>
            <person name="Baars J.J.P."/>
            <person name="van Peer A."/>
        </authorList>
    </citation>
    <scope>NUCLEOTIDE SEQUENCE [LARGE SCALE GENOMIC DNA]</scope>
    <source>
        <strain evidence="5 6">H119_p4</strain>
    </source>
</reference>
<dbReference type="SMART" id="SM00025">
    <property type="entry name" value="Pumilio"/>
    <property type="match status" value="8"/>
</dbReference>
<dbReference type="InterPro" id="IPR033712">
    <property type="entry name" value="Pumilio_RNA-bd"/>
</dbReference>
<dbReference type="Gene3D" id="1.25.10.10">
    <property type="entry name" value="Leucine-rich Repeat Variant"/>
    <property type="match status" value="1"/>
</dbReference>
<dbReference type="InterPro" id="IPR001313">
    <property type="entry name" value="Pumilio_RNA-bd_rpt"/>
</dbReference>
<feature type="repeat" description="Pumilio" evidence="2">
    <location>
        <begin position="571"/>
        <end position="606"/>
    </location>
</feature>
<evidence type="ECO:0000313" key="5">
    <source>
        <dbReference type="EMBL" id="KAF7778709.1"/>
    </source>
</evidence>
<dbReference type="PROSITE" id="PS50302">
    <property type="entry name" value="PUM"/>
    <property type="match status" value="6"/>
</dbReference>
<dbReference type="GO" id="GO:0000288">
    <property type="term" value="P:nuclear-transcribed mRNA catabolic process, deadenylation-dependent decay"/>
    <property type="evidence" value="ECO:0007669"/>
    <property type="project" value="TreeGrafter"/>
</dbReference>
<dbReference type="SUPFAM" id="SSF48371">
    <property type="entry name" value="ARM repeat"/>
    <property type="match status" value="1"/>
</dbReference>
<feature type="repeat" description="Pumilio" evidence="2">
    <location>
        <begin position="643"/>
        <end position="678"/>
    </location>
</feature>
<feature type="region of interest" description="Disordered" evidence="3">
    <location>
        <begin position="242"/>
        <end position="265"/>
    </location>
</feature>
<feature type="repeat" description="Pumilio" evidence="2">
    <location>
        <begin position="499"/>
        <end position="535"/>
    </location>
</feature>
<feature type="repeat" description="Pumilio" evidence="2">
    <location>
        <begin position="607"/>
        <end position="642"/>
    </location>
</feature>
<feature type="compositionally biased region" description="Polar residues" evidence="3">
    <location>
        <begin position="90"/>
        <end position="108"/>
    </location>
</feature>
<evidence type="ECO:0000313" key="6">
    <source>
        <dbReference type="Proteomes" id="UP000629468"/>
    </source>
</evidence>
<dbReference type="Proteomes" id="UP000629468">
    <property type="component" value="Unassembled WGS sequence"/>
</dbReference>
<evidence type="ECO:0000259" key="4">
    <source>
        <dbReference type="PROSITE" id="PS50303"/>
    </source>
</evidence>
<dbReference type="InterPro" id="IPR016024">
    <property type="entry name" value="ARM-type_fold"/>
</dbReference>
<feature type="compositionally biased region" description="Polar residues" evidence="3">
    <location>
        <begin position="66"/>
        <end position="79"/>
    </location>
</feature>
<dbReference type="GO" id="GO:0003730">
    <property type="term" value="F:mRNA 3'-UTR binding"/>
    <property type="evidence" value="ECO:0007669"/>
    <property type="project" value="TreeGrafter"/>
</dbReference>
<dbReference type="InterPro" id="IPR033133">
    <property type="entry name" value="PUM-HD"/>
</dbReference>
<name>A0A8H7F6K6_AGABI</name>
<protein>
    <recommendedName>
        <fullName evidence="4">PUM-HD domain-containing protein</fullName>
    </recommendedName>
</protein>
<sequence>MHPRIILALLNLRNYNRFIECQPNHSPSRSTTNLQPQRLINTAGSYGVGGNLDGLKSLNSGWQVWSGSHSKNTPGSSVASAREISPPRSDATQRGSLTDWTSLSRPTTSRSWDEVHDHVRLDSTIKTRQGAIGQTGVLSIPRIEQTLALKNGLASASSPTRLYGSGYQKSPVNTTFDTLQTARRSPNIDELNSAMRGMVVEDEHDFQRQVSLNLQSRNHLSSNPASHPSFPQPNYQVAREHSFDSPFNYDPYRTNSEPPAYTSPSVINGSPAAAYSNFSALDLHRRPGFLYDYHANPRLPAPSFYYPQSLLYGHPGPSPAATPQTLSLGNVSSTDKMELQYPTMPTPMLTPMTPLIPSTNGNFGSMDTNSTHLPFVTSHISPFVPVAPVYHGGMLPYMNNIRLSTVLRSNLLEEFRNRKSRKWELIDIVGHIVEFSTDQYGSRFIQTKLEGAGLDKIRVVYDEIVPLYAMKLMQDVFGNYVIQKLMDFGTQDQRAGLARLVENEIVDLSLNVYGCRVVQKVIELCTAEQQTQLVRKIEPHVLTVVKDTNGNHVIQKFVMTVSPERLSFLRTFRDAARQLAIHPYGCRVLQRCLEYLPNDYCRGMIDELHGIADSLMQDQFGNYVVQYILQHGQPHDCVIIAAQMKGSVLKMSRHKFASNVVEKVLVNANPETRFKLVGEILTIEHGVDPVHALMMDAYGNYVIQTALNQVDSEQRELLYARVRSHLISIKHEPRPKIEPKHIIAIERLLFGEVSDTSGR</sequence>
<organism evidence="5 6">
    <name type="scientific">Agaricus bisporus var. burnettii</name>
    <dbReference type="NCBI Taxonomy" id="192524"/>
    <lineage>
        <taxon>Eukaryota</taxon>
        <taxon>Fungi</taxon>
        <taxon>Dikarya</taxon>
        <taxon>Basidiomycota</taxon>
        <taxon>Agaricomycotina</taxon>
        <taxon>Agaricomycetes</taxon>
        <taxon>Agaricomycetidae</taxon>
        <taxon>Agaricales</taxon>
        <taxon>Agaricineae</taxon>
        <taxon>Agaricaceae</taxon>
        <taxon>Agaricus</taxon>
    </lineage>
</organism>
<dbReference type="GO" id="GO:0005737">
    <property type="term" value="C:cytoplasm"/>
    <property type="evidence" value="ECO:0007669"/>
    <property type="project" value="TreeGrafter"/>
</dbReference>
<gene>
    <name evidence="5" type="ORF">Agabi119p4_3054</name>
</gene>
<dbReference type="InterPro" id="IPR011989">
    <property type="entry name" value="ARM-like"/>
</dbReference>
<dbReference type="PANTHER" id="PTHR12537">
    <property type="entry name" value="RNA BINDING PROTEIN PUMILIO-RELATED"/>
    <property type="match status" value="1"/>
</dbReference>
<evidence type="ECO:0000256" key="3">
    <source>
        <dbReference type="SAM" id="MobiDB-lite"/>
    </source>
</evidence>
<keyword evidence="1" id="KW-0677">Repeat</keyword>
<dbReference type="EMBL" id="JABXXO010000004">
    <property type="protein sequence ID" value="KAF7778709.1"/>
    <property type="molecule type" value="Genomic_DNA"/>
</dbReference>
<feature type="region of interest" description="Disordered" evidence="3">
    <location>
        <begin position="66"/>
        <end position="108"/>
    </location>
</feature>
<evidence type="ECO:0000256" key="1">
    <source>
        <dbReference type="ARBA" id="ARBA00022737"/>
    </source>
</evidence>
<proteinExistence type="predicted"/>
<dbReference type="CDD" id="cd07920">
    <property type="entry name" value="Pumilio"/>
    <property type="match status" value="1"/>
</dbReference>